<comment type="catalytic activity">
    <reaction evidence="7">
        <text>protoporphyrinogen IX + 3 a menaquinone = protoporphyrin IX + 3 a menaquinol</text>
        <dbReference type="Rhea" id="RHEA:27409"/>
        <dbReference type="Rhea" id="RHEA-COMP:9537"/>
        <dbReference type="Rhea" id="RHEA-COMP:9539"/>
        <dbReference type="ChEBI" id="CHEBI:16374"/>
        <dbReference type="ChEBI" id="CHEBI:18151"/>
        <dbReference type="ChEBI" id="CHEBI:57306"/>
        <dbReference type="ChEBI" id="CHEBI:57307"/>
        <dbReference type="EC" id="1.3.5.3"/>
    </reaction>
</comment>
<comment type="pathway">
    <text evidence="7">Porphyrin-containing compound metabolism; protoporphyrin-IX biosynthesis; protoporphyrin-IX from protoporphyrinogen-IX: step 1/1.</text>
</comment>
<dbReference type="PANTHER" id="PTHR38030">
    <property type="entry name" value="PROTOPORPHYRINOGEN IX DEHYDROGENASE [MENAQUINONE]"/>
    <property type="match status" value="1"/>
</dbReference>
<dbReference type="EC" id="1.3.5.3" evidence="7"/>
<dbReference type="PANTHER" id="PTHR38030:SF2">
    <property type="entry name" value="PROTOPORPHYRINOGEN IX DEHYDROGENASE [QUINONE]"/>
    <property type="match status" value="1"/>
</dbReference>
<dbReference type="Proteomes" id="UP001206312">
    <property type="component" value="Unassembled WGS sequence"/>
</dbReference>
<accession>A0ABT1AV16</accession>
<comment type="similarity">
    <text evidence="7">Belongs to the HemG family.</text>
</comment>
<feature type="domain" description="Flavodoxin" evidence="8">
    <location>
        <begin position="7"/>
        <end position="153"/>
    </location>
</feature>
<dbReference type="InterPro" id="IPR052200">
    <property type="entry name" value="Protoporphyrinogen_IX_DH"/>
</dbReference>
<dbReference type="EMBL" id="JAMXIB010000002">
    <property type="protein sequence ID" value="MCO5723904.1"/>
    <property type="molecule type" value="Genomic_DNA"/>
</dbReference>
<organism evidence="9 10">
    <name type="scientific">Robiginitalea marina</name>
    <dbReference type="NCBI Taxonomy" id="2954105"/>
    <lineage>
        <taxon>Bacteria</taxon>
        <taxon>Pseudomonadati</taxon>
        <taxon>Bacteroidota</taxon>
        <taxon>Flavobacteriia</taxon>
        <taxon>Flavobacteriales</taxon>
        <taxon>Flavobacteriaceae</taxon>
        <taxon>Robiginitalea</taxon>
    </lineage>
</organism>
<evidence type="ECO:0000259" key="8">
    <source>
        <dbReference type="Pfam" id="PF12724"/>
    </source>
</evidence>
<dbReference type="SUPFAM" id="SSF52218">
    <property type="entry name" value="Flavoproteins"/>
    <property type="match status" value="1"/>
</dbReference>
<comment type="function">
    <text evidence="7">Catalyzes the 6-electron oxidation of protoporphyrinogen IX to form protoporphyrin IX; under anaerobic conditions uses menaquinone as an electron acceptor, under aerobic conditions uses ubiquinone as an electron acceptor.</text>
</comment>
<dbReference type="GO" id="GO:0016491">
    <property type="term" value="F:oxidoreductase activity"/>
    <property type="evidence" value="ECO:0007669"/>
    <property type="project" value="UniProtKB-KW"/>
</dbReference>
<keyword evidence="1 7" id="KW-0285">Flavoprotein</keyword>
<evidence type="ECO:0000313" key="10">
    <source>
        <dbReference type="Proteomes" id="UP001206312"/>
    </source>
</evidence>
<reference evidence="9 10" key="1">
    <citation type="submission" date="2022-06" db="EMBL/GenBank/DDBJ databases">
        <authorList>
            <person name="Xuan X."/>
        </authorList>
    </citation>
    <scope>NUCLEOTIDE SEQUENCE [LARGE SCALE GENOMIC DNA]</scope>
    <source>
        <strain evidence="9 10">2V75</strain>
    </source>
</reference>
<evidence type="ECO:0000256" key="4">
    <source>
        <dbReference type="ARBA" id="ARBA00023002"/>
    </source>
</evidence>
<dbReference type="Gene3D" id="3.40.50.360">
    <property type="match status" value="1"/>
</dbReference>
<keyword evidence="4 7" id="KW-0560">Oxidoreductase</keyword>
<comment type="catalytic activity">
    <reaction evidence="7">
        <text>protoporphyrinogen IX + 3 a ubiquinone = protoporphyrin IX + 3 a ubiquinol</text>
        <dbReference type="Rhea" id="RHEA:63936"/>
        <dbReference type="Rhea" id="RHEA-COMP:9565"/>
        <dbReference type="Rhea" id="RHEA-COMP:9566"/>
        <dbReference type="ChEBI" id="CHEBI:16389"/>
        <dbReference type="ChEBI" id="CHEBI:17976"/>
        <dbReference type="ChEBI" id="CHEBI:57306"/>
        <dbReference type="ChEBI" id="CHEBI:57307"/>
    </reaction>
</comment>
<sequence>MSDKTAMIYASVDGHTLKICKKLQEVLLAHDQPVELISIEAFNGDLEEYSRVIIGASIRYGVHHKKIVELVTAQKEQLETKRTAFFSVNLVARKPEKSSPETNPYVVKFFKNISWRPDMVETFAGMLEYPKYSFFDRTMIRLIMWMTKGPTDPKTVQEYTDWNKVEAFGERLSTL</sequence>
<dbReference type="Pfam" id="PF12724">
    <property type="entry name" value="Flavodoxin_5"/>
    <property type="match status" value="1"/>
</dbReference>
<dbReference type="InterPro" id="IPR044264">
    <property type="entry name" value="HemG"/>
</dbReference>
<dbReference type="NCBIfam" id="NF008316">
    <property type="entry name" value="PRK11104.1"/>
    <property type="match status" value="1"/>
</dbReference>
<proteinExistence type="inferred from homology"/>
<comment type="catalytic activity">
    <reaction evidence="7">
        <text>protoporphyrinogen IX + 3 a quinone = protoporphyrin IX + 3 a quinol</text>
        <dbReference type="Rhea" id="RHEA:65032"/>
        <dbReference type="ChEBI" id="CHEBI:24646"/>
        <dbReference type="ChEBI" id="CHEBI:57306"/>
        <dbReference type="ChEBI" id="CHEBI:57307"/>
        <dbReference type="ChEBI" id="CHEBI:132124"/>
        <dbReference type="EC" id="1.3.5.3"/>
    </reaction>
</comment>
<comment type="cofactor">
    <cofactor evidence="7">
        <name>FMN</name>
        <dbReference type="ChEBI" id="CHEBI:58210"/>
    </cofactor>
    <text evidence="7">Binds 1 FMN non-covalently per subunit.</text>
</comment>
<evidence type="ECO:0000256" key="1">
    <source>
        <dbReference type="ARBA" id="ARBA00022630"/>
    </source>
</evidence>
<keyword evidence="3 7" id="KW-0547">Nucleotide-binding</keyword>
<dbReference type="HAMAP" id="MF_00853">
    <property type="entry name" value="HemG"/>
    <property type="match status" value="1"/>
</dbReference>
<gene>
    <name evidence="7 9" type="primary">hemG</name>
    <name evidence="9" type="ORF">NG653_03485</name>
</gene>
<keyword evidence="5" id="KW-0472">Membrane</keyword>
<evidence type="ECO:0000256" key="2">
    <source>
        <dbReference type="ARBA" id="ARBA00022643"/>
    </source>
</evidence>
<dbReference type="InterPro" id="IPR029039">
    <property type="entry name" value="Flavoprotein-like_sf"/>
</dbReference>
<evidence type="ECO:0000313" key="9">
    <source>
        <dbReference type="EMBL" id="MCO5723904.1"/>
    </source>
</evidence>
<keyword evidence="7" id="KW-1003">Cell membrane</keyword>
<comment type="subcellular location">
    <subcellularLocation>
        <location evidence="7">Cell membrane</location>
        <topology evidence="7">Peripheral membrane protein</topology>
    </subcellularLocation>
</comment>
<keyword evidence="10" id="KW-1185">Reference proteome</keyword>
<keyword evidence="6 7" id="KW-0627">Porphyrin biosynthesis</keyword>
<name>A0ABT1AV16_9FLAO</name>
<evidence type="ECO:0000256" key="3">
    <source>
        <dbReference type="ARBA" id="ARBA00022741"/>
    </source>
</evidence>
<dbReference type="RefSeq" id="WP_252740278.1">
    <property type="nucleotide sequence ID" value="NZ_JAMXIB010000002.1"/>
</dbReference>
<evidence type="ECO:0000256" key="7">
    <source>
        <dbReference type="HAMAP-Rule" id="MF_00853"/>
    </source>
</evidence>
<dbReference type="InterPro" id="IPR026816">
    <property type="entry name" value="Flavodoxin_dom"/>
</dbReference>
<evidence type="ECO:0000256" key="6">
    <source>
        <dbReference type="ARBA" id="ARBA00023244"/>
    </source>
</evidence>
<comment type="caution">
    <text evidence="9">The sequence shown here is derived from an EMBL/GenBank/DDBJ whole genome shotgun (WGS) entry which is preliminary data.</text>
</comment>
<evidence type="ECO:0000256" key="5">
    <source>
        <dbReference type="ARBA" id="ARBA00023136"/>
    </source>
</evidence>
<protein>
    <recommendedName>
        <fullName evidence="7">Protoporphyrinogen IX dehydrogenase [quinone]</fullName>
        <ecNumber evidence="7">1.3.5.3</ecNumber>
    </recommendedName>
    <alternativeName>
        <fullName evidence="7">Protoporphyrinogen IX dehydrogenase [menaquinone]</fullName>
    </alternativeName>
    <alternativeName>
        <fullName evidence="7">Protoporphyrinogen IX dehydrogenase [ubiquinone]</fullName>
    </alternativeName>
    <alternativeName>
        <fullName evidence="7">Protoporphyrinogen oxidase</fullName>
        <shortName evidence="7">PPO</shortName>
    </alternativeName>
</protein>
<keyword evidence="2 7" id="KW-0288">FMN</keyword>